<sequence>MRSANNKTLELVMFMILWCYWSAQHIIKHDFQAPVNLLTPYRDAKRDKAAVKNTASTLKEEKKFLLITKFLFCLINKSNVACGPIKRHIVEQKFEYRMRI</sequence>
<dbReference type="VEuPathDB" id="MicrosporidiaDB:VCUG_00846"/>
<feature type="signal peptide" evidence="1">
    <location>
        <begin position="1"/>
        <end position="23"/>
    </location>
</feature>
<reference evidence="3" key="1">
    <citation type="submission" date="2011-03" db="EMBL/GenBank/DDBJ databases">
        <title>The genome sequence of Vavraia culicis strain floridensis.</title>
        <authorList>
            <consortium name="The Broad Institute Genome Sequencing Platform"/>
            <person name="Cuomo C."/>
            <person name="Becnel J."/>
            <person name="Sanscrainte N."/>
            <person name="Young S.K."/>
            <person name="Zeng Q."/>
            <person name="Gargeya S."/>
            <person name="Fitzgerald M."/>
            <person name="Haas B."/>
            <person name="Abouelleil A."/>
            <person name="Alvarado L."/>
            <person name="Arachchi H.M."/>
            <person name="Berlin A."/>
            <person name="Chapman S.B."/>
            <person name="Gearin G."/>
            <person name="Goldberg J."/>
            <person name="Griggs A."/>
            <person name="Gujja S."/>
            <person name="Hansen M."/>
            <person name="Heiman D."/>
            <person name="Howarth C."/>
            <person name="Larimer J."/>
            <person name="Lui A."/>
            <person name="MacDonald P.J.P."/>
            <person name="McCowen C."/>
            <person name="Montmayeur A."/>
            <person name="Murphy C."/>
            <person name="Neiman D."/>
            <person name="Pearson M."/>
            <person name="Priest M."/>
            <person name="Roberts A."/>
            <person name="Saif S."/>
            <person name="Shea T."/>
            <person name="Sisk P."/>
            <person name="Stolte C."/>
            <person name="Sykes S."/>
            <person name="Wortman J."/>
            <person name="Nusbaum C."/>
            <person name="Birren B."/>
        </authorList>
    </citation>
    <scope>NUCLEOTIDE SEQUENCE [LARGE SCALE GENOMIC DNA]</scope>
    <source>
        <strain evidence="3">floridensis</strain>
    </source>
</reference>
<dbReference type="EMBL" id="GL877414">
    <property type="protein sequence ID" value="ELA47645.1"/>
    <property type="molecule type" value="Genomic_DNA"/>
</dbReference>
<dbReference type="RefSeq" id="XP_008073866.1">
    <property type="nucleotide sequence ID" value="XM_008075675.1"/>
</dbReference>
<keyword evidence="3" id="KW-1185">Reference proteome</keyword>
<dbReference type="HOGENOM" id="CLU_2308191_0_0_1"/>
<evidence type="ECO:0000313" key="2">
    <source>
        <dbReference type="EMBL" id="ELA47645.1"/>
    </source>
</evidence>
<keyword evidence="1" id="KW-0732">Signal</keyword>
<evidence type="ECO:0000256" key="1">
    <source>
        <dbReference type="SAM" id="SignalP"/>
    </source>
</evidence>
<gene>
    <name evidence="2" type="ORF">VCUG_00846</name>
</gene>
<proteinExistence type="predicted"/>
<evidence type="ECO:0008006" key="4">
    <source>
        <dbReference type="Google" id="ProtNLM"/>
    </source>
</evidence>
<protein>
    <recommendedName>
        <fullName evidence="4">Secreted protein</fullName>
    </recommendedName>
</protein>
<dbReference type="AlphaFoldDB" id="L2GX16"/>
<feature type="chain" id="PRO_5003960311" description="Secreted protein" evidence="1">
    <location>
        <begin position="24"/>
        <end position="100"/>
    </location>
</feature>
<accession>L2GX16</accession>
<dbReference type="Proteomes" id="UP000011081">
    <property type="component" value="Unassembled WGS sequence"/>
</dbReference>
<dbReference type="InParanoid" id="L2GX16"/>
<organism evidence="2 3">
    <name type="scientific">Vavraia culicis (isolate floridensis)</name>
    <name type="common">Microsporidian parasite</name>
    <dbReference type="NCBI Taxonomy" id="948595"/>
    <lineage>
        <taxon>Eukaryota</taxon>
        <taxon>Fungi</taxon>
        <taxon>Fungi incertae sedis</taxon>
        <taxon>Microsporidia</taxon>
        <taxon>Pleistophoridae</taxon>
        <taxon>Vavraia</taxon>
    </lineage>
</organism>
<dbReference type="GeneID" id="19878729"/>
<evidence type="ECO:0000313" key="3">
    <source>
        <dbReference type="Proteomes" id="UP000011081"/>
    </source>
</evidence>
<name>L2GX16_VAVCU</name>